<dbReference type="InterPro" id="IPR007213">
    <property type="entry name" value="Ppm1/Ppm2/Tcmp"/>
</dbReference>
<dbReference type="PANTHER" id="PTHR43619">
    <property type="entry name" value="S-ADENOSYL-L-METHIONINE-DEPENDENT METHYLTRANSFERASE YKTD-RELATED"/>
    <property type="match status" value="1"/>
</dbReference>
<evidence type="ECO:0000313" key="3">
    <source>
        <dbReference type="EMBL" id="MBB5136750.1"/>
    </source>
</evidence>
<keyword evidence="1 3" id="KW-0489">Methyltransferase</keyword>
<gene>
    <name evidence="3" type="ORF">HNP84_006501</name>
</gene>
<dbReference type="PANTHER" id="PTHR43619:SF2">
    <property type="entry name" value="S-ADENOSYL-L-METHIONINE-DEPENDENT METHYLTRANSFERASES SUPERFAMILY PROTEIN"/>
    <property type="match status" value="1"/>
</dbReference>
<evidence type="ECO:0000256" key="1">
    <source>
        <dbReference type="ARBA" id="ARBA00022603"/>
    </source>
</evidence>
<dbReference type="GO" id="GO:0008168">
    <property type="term" value="F:methyltransferase activity"/>
    <property type="evidence" value="ECO:0007669"/>
    <property type="project" value="UniProtKB-KW"/>
</dbReference>
<dbReference type="PIRSF" id="PIRSF028177">
    <property type="entry name" value="Polyketide_synth_Omtfrase_TcmP"/>
    <property type="match status" value="1"/>
</dbReference>
<dbReference type="Proteomes" id="UP000578449">
    <property type="component" value="Unassembled WGS sequence"/>
</dbReference>
<dbReference type="InterPro" id="IPR029063">
    <property type="entry name" value="SAM-dependent_MTases_sf"/>
</dbReference>
<accession>A0A840PGW0</accession>
<dbReference type="Pfam" id="PF04072">
    <property type="entry name" value="LCM"/>
    <property type="match status" value="1"/>
</dbReference>
<keyword evidence="2 3" id="KW-0808">Transferase</keyword>
<dbReference type="Gene3D" id="3.40.50.150">
    <property type="entry name" value="Vaccinia Virus protein VP39"/>
    <property type="match status" value="1"/>
</dbReference>
<dbReference type="RefSeq" id="WP_185053623.1">
    <property type="nucleotide sequence ID" value="NZ_BAABIX010000008.1"/>
</dbReference>
<dbReference type="AlphaFoldDB" id="A0A840PGW0"/>
<comment type="caution">
    <text evidence="3">The sequence shown here is derived from an EMBL/GenBank/DDBJ whole genome shotgun (WGS) entry which is preliminary data.</text>
</comment>
<dbReference type="SUPFAM" id="SSF53335">
    <property type="entry name" value="S-adenosyl-L-methionine-dependent methyltransferases"/>
    <property type="match status" value="1"/>
</dbReference>
<dbReference type="EMBL" id="JACHGN010000015">
    <property type="protein sequence ID" value="MBB5136750.1"/>
    <property type="molecule type" value="Genomic_DNA"/>
</dbReference>
<dbReference type="GO" id="GO:0032259">
    <property type="term" value="P:methylation"/>
    <property type="evidence" value="ECO:0007669"/>
    <property type="project" value="UniProtKB-KW"/>
</dbReference>
<evidence type="ECO:0000256" key="2">
    <source>
        <dbReference type="ARBA" id="ARBA00022679"/>
    </source>
</evidence>
<organism evidence="3 4">
    <name type="scientific">Thermocatellispora tengchongensis</name>
    <dbReference type="NCBI Taxonomy" id="1073253"/>
    <lineage>
        <taxon>Bacteria</taxon>
        <taxon>Bacillati</taxon>
        <taxon>Actinomycetota</taxon>
        <taxon>Actinomycetes</taxon>
        <taxon>Streptosporangiales</taxon>
        <taxon>Streptosporangiaceae</taxon>
        <taxon>Thermocatellispora</taxon>
    </lineage>
</organism>
<evidence type="ECO:0000313" key="4">
    <source>
        <dbReference type="Proteomes" id="UP000578449"/>
    </source>
</evidence>
<keyword evidence="4" id="KW-1185">Reference proteome</keyword>
<dbReference type="InterPro" id="IPR016874">
    <property type="entry name" value="TcmP-like"/>
</dbReference>
<sequence length="273" mass="31918">MKEKADFTGVEQTTLITLYLRAWESRSKDSILGDHFAAEAVKRIDYDFGKLMVRGGAGNRFTLALRSRQLDEWAADFLRRHPDAVVLHLGCGLDSRALRLDLPPRVRWFDIDLPDVIDLRRKIYPEPDGYRTIGASVTDPGWLDEIPADRPVLIIAEGLVMHLTENDNKRLFQQLTERFGTGELIFDGFAPWVIRMTQRMSKSLARRGYTPYWTAIRDPRDVERWNPRFTYIEDVPFVSLYARIPARVYRTAYRLMNTISVTRNFYRMFRFGF</sequence>
<reference evidence="3 4" key="1">
    <citation type="submission" date="2020-08" db="EMBL/GenBank/DDBJ databases">
        <title>Genomic Encyclopedia of Type Strains, Phase IV (KMG-IV): sequencing the most valuable type-strain genomes for metagenomic binning, comparative biology and taxonomic classification.</title>
        <authorList>
            <person name="Goeker M."/>
        </authorList>
    </citation>
    <scope>NUCLEOTIDE SEQUENCE [LARGE SCALE GENOMIC DNA]</scope>
    <source>
        <strain evidence="3 4">DSM 45615</strain>
    </source>
</reference>
<name>A0A840PGW0_9ACTN</name>
<protein>
    <submittedName>
        <fullName evidence="3">Methyltransferase (TIGR00027 family)</fullName>
    </submittedName>
</protein>
<proteinExistence type="predicted"/>